<name>A0A7R9WLQ8_9STRA</name>
<dbReference type="InterPro" id="IPR049227">
    <property type="entry name" value="DUF6824"/>
</dbReference>
<protein>
    <recommendedName>
        <fullName evidence="2">DUF6824 domain-containing protein</fullName>
    </recommendedName>
</protein>
<evidence type="ECO:0000259" key="2">
    <source>
        <dbReference type="Pfam" id="PF20710"/>
    </source>
</evidence>
<accession>A0A7R9WLQ8</accession>
<sequence length="216" mass="25521">MAQARDVRIESPPPSTRQQTSTATLANNDMLSLIDDKEACGRHDAIAPVKGDARVDLRPQQDQRHAQQRRRSRNTRRKTPRNTRASRSARASRNTGPSLRRRNGVVHTHYRYADVLCERGTRAHEHVGNQFYHRQVLRRFYRYRQNAEERNGILQEIYEEIREVGGRFVEEDDHNGLFYVISEESSIEIIRQCFRSTQRDQLKRTKDHKDAEWEER</sequence>
<dbReference type="AlphaFoldDB" id="A0A7R9WLQ8"/>
<gene>
    <name evidence="3" type="ORF">CAUS1442_LOCUS809</name>
</gene>
<evidence type="ECO:0000313" key="3">
    <source>
        <dbReference type="EMBL" id="CAD8328712.1"/>
    </source>
</evidence>
<reference evidence="3" key="1">
    <citation type="submission" date="2021-01" db="EMBL/GenBank/DDBJ databases">
        <authorList>
            <person name="Corre E."/>
            <person name="Pelletier E."/>
            <person name="Niang G."/>
            <person name="Scheremetjew M."/>
            <person name="Finn R."/>
            <person name="Kale V."/>
            <person name="Holt S."/>
            <person name="Cochrane G."/>
            <person name="Meng A."/>
            <person name="Brown T."/>
            <person name="Cohen L."/>
        </authorList>
    </citation>
    <scope>NUCLEOTIDE SEQUENCE</scope>
    <source>
        <strain evidence="3">CCMP3328</strain>
    </source>
</reference>
<dbReference type="Pfam" id="PF20710">
    <property type="entry name" value="DUF6824"/>
    <property type="match status" value="1"/>
</dbReference>
<feature type="compositionally biased region" description="Basic and acidic residues" evidence="1">
    <location>
        <begin position="50"/>
        <end position="65"/>
    </location>
</feature>
<evidence type="ECO:0000256" key="1">
    <source>
        <dbReference type="SAM" id="MobiDB-lite"/>
    </source>
</evidence>
<feature type="region of interest" description="Disordered" evidence="1">
    <location>
        <begin position="1"/>
        <end position="27"/>
    </location>
</feature>
<feature type="compositionally biased region" description="Basic residues" evidence="1">
    <location>
        <begin position="66"/>
        <end position="81"/>
    </location>
</feature>
<proteinExistence type="predicted"/>
<dbReference type="EMBL" id="HBEF01001278">
    <property type="protein sequence ID" value="CAD8328712.1"/>
    <property type="molecule type" value="Transcribed_RNA"/>
</dbReference>
<feature type="region of interest" description="Disordered" evidence="1">
    <location>
        <begin position="50"/>
        <end position="105"/>
    </location>
</feature>
<feature type="compositionally biased region" description="Polar residues" evidence="1">
    <location>
        <begin position="16"/>
        <end position="27"/>
    </location>
</feature>
<feature type="compositionally biased region" description="Low complexity" evidence="1">
    <location>
        <begin position="82"/>
        <end position="95"/>
    </location>
</feature>
<organism evidence="3">
    <name type="scientific">Craspedostauros australis</name>
    <dbReference type="NCBI Taxonomy" id="1486917"/>
    <lineage>
        <taxon>Eukaryota</taxon>
        <taxon>Sar</taxon>
        <taxon>Stramenopiles</taxon>
        <taxon>Ochrophyta</taxon>
        <taxon>Bacillariophyta</taxon>
        <taxon>Bacillariophyceae</taxon>
        <taxon>Bacillariophycidae</taxon>
        <taxon>Naviculales</taxon>
        <taxon>Naviculaceae</taxon>
        <taxon>Craspedostauros</taxon>
    </lineage>
</organism>
<feature type="domain" description="DUF6824" evidence="2">
    <location>
        <begin position="114"/>
        <end position="195"/>
    </location>
</feature>